<dbReference type="InterPro" id="IPR001623">
    <property type="entry name" value="DnaJ_domain"/>
</dbReference>
<dbReference type="AlphaFoldDB" id="A0A562UWC8"/>
<dbReference type="PANTHER" id="PTHR44360">
    <property type="entry name" value="DNAJ HOMOLOG SUBFAMILY B MEMBER 9"/>
    <property type="match status" value="1"/>
</dbReference>
<keyword evidence="3" id="KW-0238">DNA-binding</keyword>
<dbReference type="PROSITE" id="PS50076">
    <property type="entry name" value="DNAJ_2"/>
    <property type="match status" value="1"/>
</dbReference>
<dbReference type="RefSeq" id="WP_157092823.1">
    <property type="nucleotide sequence ID" value="NZ_CP015963.1"/>
</dbReference>
<dbReference type="Pfam" id="PF00226">
    <property type="entry name" value="DnaJ"/>
    <property type="match status" value="1"/>
</dbReference>
<dbReference type="GO" id="GO:0051087">
    <property type="term" value="F:protein-folding chaperone binding"/>
    <property type="evidence" value="ECO:0007669"/>
    <property type="project" value="TreeGrafter"/>
</dbReference>
<dbReference type="PANTHER" id="PTHR44360:SF1">
    <property type="entry name" value="DNAJ HOMOLOG SUBFAMILY B MEMBER 9"/>
    <property type="match status" value="1"/>
</dbReference>
<sequence length="197" mass="23070">MESTQPFVDYYEVLQVRPTCDATILEKAYRHLAQMYHPDHAETADVGKFQSVTEAYAVLRDPNKRAEYDQEYRRLGKGTVHSFAVNEDIWIDEKDAVADAEIHEKILFFLYKRRREHPEDPGVLSYHVQGLTKCSDESFEFHTWYLKSKGYLEITQQSELAITIEGVDHVIAMSRSREERKLLTKDDEFHPKRRAGD</sequence>
<evidence type="ECO:0000256" key="1">
    <source>
        <dbReference type="ARBA" id="ARBA00023186"/>
    </source>
</evidence>
<dbReference type="PROSITE" id="PS00636">
    <property type="entry name" value="DNAJ_1"/>
    <property type="match status" value="1"/>
</dbReference>
<reference evidence="3 4" key="1">
    <citation type="submission" date="2019-07" db="EMBL/GenBank/DDBJ databases">
        <title>Genomic Encyclopedia of Archaeal and Bacterial Type Strains, Phase II (KMG-II): from individual species to whole genera.</title>
        <authorList>
            <person name="Goeker M."/>
        </authorList>
    </citation>
    <scope>NUCLEOTIDE SEQUENCE [LARGE SCALE GENOMIC DNA]</scope>
    <source>
        <strain evidence="3 4">ATCC BAA-2084</strain>
    </source>
</reference>
<dbReference type="SUPFAM" id="SSF46565">
    <property type="entry name" value="Chaperone J-domain"/>
    <property type="match status" value="1"/>
</dbReference>
<dbReference type="GO" id="GO:0036503">
    <property type="term" value="P:ERAD pathway"/>
    <property type="evidence" value="ECO:0007669"/>
    <property type="project" value="TreeGrafter"/>
</dbReference>
<dbReference type="GO" id="GO:0003677">
    <property type="term" value="F:DNA binding"/>
    <property type="evidence" value="ECO:0007669"/>
    <property type="project" value="UniProtKB-KW"/>
</dbReference>
<dbReference type="GO" id="GO:0051787">
    <property type="term" value="F:misfolded protein binding"/>
    <property type="evidence" value="ECO:0007669"/>
    <property type="project" value="TreeGrafter"/>
</dbReference>
<dbReference type="InterPro" id="IPR051948">
    <property type="entry name" value="Hsp70_co-chaperone_J-domain"/>
</dbReference>
<proteinExistence type="predicted"/>
<comment type="caution">
    <text evidence="3">The sequence shown here is derived from an EMBL/GenBank/DDBJ whole genome shotgun (WGS) entry which is preliminary data.</text>
</comment>
<dbReference type="Proteomes" id="UP000320547">
    <property type="component" value="Unassembled WGS sequence"/>
</dbReference>
<keyword evidence="1" id="KW-0143">Chaperone</keyword>
<dbReference type="SMART" id="SM00271">
    <property type="entry name" value="DnaJ"/>
    <property type="match status" value="1"/>
</dbReference>
<evidence type="ECO:0000313" key="3">
    <source>
        <dbReference type="EMBL" id="TWJ09931.1"/>
    </source>
</evidence>
<accession>A0A562UWC8</accession>
<evidence type="ECO:0000313" key="4">
    <source>
        <dbReference type="Proteomes" id="UP000320547"/>
    </source>
</evidence>
<dbReference type="EMBL" id="VLLK01000001">
    <property type="protein sequence ID" value="TWJ09931.1"/>
    <property type="molecule type" value="Genomic_DNA"/>
</dbReference>
<dbReference type="PRINTS" id="PR00625">
    <property type="entry name" value="JDOMAIN"/>
</dbReference>
<protein>
    <submittedName>
        <fullName evidence="3">Curved DNA-binding protein</fullName>
    </submittedName>
</protein>
<dbReference type="Gene3D" id="1.10.287.110">
    <property type="entry name" value="DnaJ domain"/>
    <property type="match status" value="1"/>
</dbReference>
<dbReference type="CDD" id="cd06257">
    <property type="entry name" value="DnaJ"/>
    <property type="match status" value="1"/>
</dbReference>
<dbReference type="InterPro" id="IPR036869">
    <property type="entry name" value="J_dom_sf"/>
</dbReference>
<dbReference type="InterPro" id="IPR018253">
    <property type="entry name" value="DnaJ_domain_CS"/>
</dbReference>
<gene>
    <name evidence="3" type="ORF">JN10_1586</name>
</gene>
<dbReference type="STRING" id="476157.GCA_001663155_01770"/>
<name>A0A562UWC8_9SPHN</name>
<feature type="domain" description="J" evidence="2">
    <location>
        <begin position="9"/>
        <end position="72"/>
    </location>
</feature>
<keyword evidence="4" id="KW-1185">Reference proteome</keyword>
<organism evidence="3 4">
    <name type="scientific">Altererythrobacter ishigakiensis</name>
    <dbReference type="NCBI Taxonomy" id="476157"/>
    <lineage>
        <taxon>Bacteria</taxon>
        <taxon>Pseudomonadati</taxon>
        <taxon>Pseudomonadota</taxon>
        <taxon>Alphaproteobacteria</taxon>
        <taxon>Sphingomonadales</taxon>
        <taxon>Erythrobacteraceae</taxon>
        <taxon>Altererythrobacter</taxon>
    </lineage>
</organism>
<evidence type="ECO:0000259" key="2">
    <source>
        <dbReference type="PROSITE" id="PS50076"/>
    </source>
</evidence>